<accession>A0A2T7BHP3</accession>
<reference evidence="1 2" key="1">
    <citation type="submission" date="2018-04" db="EMBL/GenBank/DDBJ databases">
        <title>Chitinophaga fuyangensis sp. nov., isolated from soil in a chemical factory.</title>
        <authorList>
            <person name="Chen K."/>
        </authorList>
    </citation>
    <scope>NUCLEOTIDE SEQUENCE [LARGE SCALE GENOMIC DNA]</scope>
    <source>
        <strain evidence="1 2">LY-1</strain>
    </source>
</reference>
<dbReference type="Pfam" id="PF19875">
    <property type="entry name" value="DUF6348"/>
    <property type="match status" value="1"/>
</dbReference>
<comment type="caution">
    <text evidence="1">The sequence shown here is derived from an EMBL/GenBank/DDBJ whole genome shotgun (WGS) entry which is preliminary data.</text>
</comment>
<name>A0A2T7BHP3_9BACT</name>
<sequence length="223" mass="24275">MDANRYLLLMLAQKLKAERYPVAVSDSKDTLNVAGTLDVATGITQAIENRLINVQVITSNPELFPEGIVENLLGTGPSLESQIASAVDNYLQTTFPAIAEAFQDGHIAALDFTDDAGIGWHSRPGALSLQGQWADQPEGEPVLEILKPALAHALPNKKINWLSATAGRFKDGSVTIECLLNNTPWTAGTAAMQRLADSWPAQESFRGLKQFIAFRRCDKFDPQ</sequence>
<evidence type="ECO:0000313" key="1">
    <source>
        <dbReference type="EMBL" id="PUZ25811.1"/>
    </source>
</evidence>
<keyword evidence="2" id="KW-1185">Reference proteome</keyword>
<dbReference type="Proteomes" id="UP000244450">
    <property type="component" value="Unassembled WGS sequence"/>
</dbReference>
<gene>
    <name evidence="1" type="ORF">DCC81_16260</name>
</gene>
<protein>
    <submittedName>
        <fullName evidence="1">Uncharacterized protein</fullName>
    </submittedName>
</protein>
<dbReference type="AlphaFoldDB" id="A0A2T7BHP3"/>
<dbReference type="EMBL" id="QCYK01000002">
    <property type="protein sequence ID" value="PUZ25811.1"/>
    <property type="molecule type" value="Genomic_DNA"/>
</dbReference>
<organism evidence="1 2">
    <name type="scientific">Chitinophaga parva</name>
    <dbReference type="NCBI Taxonomy" id="2169414"/>
    <lineage>
        <taxon>Bacteria</taxon>
        <taxon>Pseudomonadati</taxon>
        <taxon>Bacteroidota</taxon>
        <taxon>Chitinophagia</taxon>
        <taxon>Chitinophagales</taxon>
        <taxon>Chitinophagaceae</taxon>
        <taxon>Chitinophaga</taxon>
    </lineage>
</organism>
<proteinExistence type="predicted"/>
<dbReference type="RefSeq" id="WP_108687650.1">
    <property type="nucleotide sequence ID" value="NZ_QCYK01000002.1"/>
</dbReference>
<dbReference type="OrthoDB" id="640499at2"/>
<dbReference type="InterPro" id="IPR045929">
    <property type="entry name" value="DUF6348"/>
</dbReference>
<evidence type="ECO:0000313" key="2">
    <source>
        <dbReference type="Proteomes" id="UP000244450"/>
    </source>
</evidence>